<dbReference type="EMBL" id="LNIX01000001">
    <property type="protein sequence ID" value="OXA64950.1"/>
    <property type="molecule type" value="Genomic_DNA"/>
</dbReference>
<keyword evidence="1" id="KW-0472">Membrane</keyword>
<feature type="transmembrane region" description="Helical" evidence="1">
    <location>
        <begin position="183"/>
        <end position="198"/>
    </location>
</feature>
<protein>
    <submittedName>
        <fullName evidence="2">Uncharacterized protein</fullName>
    </submittedName>
</protein>
<keyword evidence="1" id="KW-1133">Transmembrane helix</keyword>
<evidence type="ECO:0000313" key="3">
    <source>
        <dbReference type="Proteomes" id="UP000198287"/>
    </source>
</evidence>
<feature type="transmembrane region" description="Helical" evidence="1">
    <location>
        <begin position="210"/>
        <end position="234"/>
    </location>
</feature>
<feature type="transmembrane region" description="Helical" evidence="1">
    <location>
        <begin position="6"/>
        <end position="25"/>
    </location>
</feature>
<accession>A0A226F6I6</accession>
<evidence type="ECO:0000313" key="2">
    <source>
        <dbReference type="EMBL" id="OXA64950.1"/>
    </source>
</evidence>
<keyword evidence="3" id="KW-1185">Reference proteome</keyword>
<dbReference type="AlphaFoldDB" id="A0A226F6I6"/>
<dbReference type="Proteomes" id="UP000198287">
    <property type="component" value="Unassembled WGS sequence"/>
</dbReference>
<gene>
    <name evidence="2" type="ORF">Fcan01_01585</name>
</gene>
<reference evidence="2 3" key="1">
    <citation type="submission" date="2015-12" db="EMBL/GenBank/DDBJ databases">
        <title>The genome of Folsomia candida.</title>
        <authorList>
            <person name="Faddeeva A."/>
            <person name="Derks M.F."/>
            <person name="Anvar Y."/>
            <person name="Smit S."/>
            <person name="Van Straalen N."/>
            <person name="Roelofs D."/>
        </authorList>
    </citation>
    <scope>NUCLEOTIDE SEQUENCE [LARGE SCALE GENOMIC DNA]</scope>
    <source>
        <strain evidence="2 3">VU population</strain>
        <tissue evidence="2">Whole body</tissue>
    </source>
</reference>
<proteinExistence type="predicted"/>
<feature type="transmembrane region" description="Helical" evidence="1">
    <location>
        <begin position="105"/>
        <end position="138"/>
    </location>
</feature>
<feature type="transmembrane region" description="Helical" evidence="1">
    <location>
        <begin position="61"/>
        <end position="85"/>
    </location>
</feature>
<sequence>MDSFWFMFMNLGYLFCAEGLIQSALRRNEYSELFRHLLHLDGKFIGLCGGKRITHETKSKIALWILRINVVGTFVFIILLTLVFIKRPTSFFYIYDLYPDHESWAIFSIFLVFEILSKSIGVIAFNLMSTWFLLSVAFQFMALAQLRKSTDHVGKRIAYYKYLAIFNKCHMNCYLPITLPSRLTLFGLLVVISAHLLLRYGHRLILFERFLVFQLLLWSIVTAFLCILVSGKIYKSSSRALVRFRSYDKHTKYTRKSLRALRPFGVKAGPSKTLTYGTLNAYSVVVLKALTTILVRFPPR</sequence>
<name>A0A226F6I6_FOLCA</name>
<organism evidence="2 3">
    <name type="scientific">Folsomia candida</name>
    <name type="common">Springtail</name>
    <dbReference type="NCBI Taxonomy" id="158441"/>
    <lineage>
        <taxon>Eukaryota</taxon>
        <taxon>Metazoa</taxon>
        <taxon>Ecdysozoa</taxon>
        <taxon>Arthropoda</taxon>
        <taxon>Hexapoda</taxon>
        <taxon>Collembola</taxon>
        <taxon>Entomobryomorpha</taxon>
        <taxon>Isotomoidea</taxon>
        <taxon>Isotomidae</taxon>
        <taxon>Proisotominae</taxon>
        <taxon>Folsomia</taxon>
    </lineage>
</organism>
<comment type="caution">
    <text evidence="2">The sequence shown here is derived from an EMBL/GenBank/DDBJ whole genome shotgun (WGS) entry which is preliminary data.</text>
</comment>
<evidence type="ECO:0000256" key="1">
    <source>
        <dbReference type="SAM" id="Phobius"/>
    </source>
</evidence>
<keyword evidence="1" id="KW-0812">Transmembrane</keyword>